<organism evidence="1 2">
    <name type="scientific">Marasmius oreades</name>
    <name type="common">fairy-ring Marasmius</name>
    <dbReference type="NCBI Taxonomy" id="181124"/>
    <lineage>
        <taxon>Eukaryota</taxon>
        <taxon>Fungi</taxon>
        <taxon>Dikarya</taxon>
        <taxon>Basidiomycota</taxon>
        <taxon>Agaricomycotina</taxon>
        <taxon>Agaricomycetes</taxon>
        <taxon>Agaricomycetidae</taxon>
        <taxon>Agaricales</taxon>
        <taxon>Marasmiineae</taxon>
        <taxon>Marasmiaceae</taxon>
        <taxon>Marasmius</taxon>
    </lineage>
</organism>
<dbReference type="EMBL" id="CM032181">
    <property type="protein sequence ID" value="KAG7098529.1"/>
    <property type="molecule type" value="Genomic_DNA"/>
</dbReference>
<dbReference type="RefSeq" id="XP_043014999.1">
    <property type="nucleotide sequence ID" value="XM_043146297.1"/>
</dbReference>
<dbReference type="AlphaFoldDB" id="A0A9P7V1D9"/>
<dbReference type="Proteomes" id="UP001049176">
    <property type="component" value="Chromosome 1"/>
</dbReference>
<reference evidence="1" key="1">
    <citation type="journal article" date="2021" name="Genome Biol. Evol.">
        <title>The assembled and annotated genome of the fairy-ring fungus Marasmius oreades.</title>
        <authorList>
            <person name="Hiltunen M."/>
            <person name="Ament-Velasquez S.L."/>
            <person name="Johannesson H."/>
        </authorList>
    </citation>
    <scope>NUCLEOTIDE SEQUENCE</scope>
    <source>
        <strain evidence="1">03SP1</strain>
    </source>
</reference>
<dbReference type="GeneID" id="66069544"/>
<evidence type="ECO:0008006" key="3">
    <source>
        <dbReference type="Google" id="ProtNLM"/>
    </source>
</evidence>
<accession>A0A9P7V1D9</accession>
<evidence type="ECO:0000313" key="1">
    <source>
        <dbReference type="EMBL" id="KAG7098529.1"/>
    </source>
</evidence>
<name>A0A9P7V1D9_9AGAR</name>
<sequence>MESSPSQVGHAEKIIVPPCETNEECNLPTDISIRSSDGRRFGTHSRNLEFCSEGLIDSSRREEEDIVVSESSDIIYLLLQFMHNLPQPDLRSLPFEVLATLASAAQKYSIHNAIGVCKLLMEKNAEEHPFEVYMYASRAGYEDIREKAGCLAIEQDPLRVFSYAVWANEVYTRDQAALATVHLDAEEIIYSLSRYYTVFTKWHNIFVAWVKFRDHIYHTFTEVLRNPDSQMRQEHISGDCPRWNEFYCKMLVKLMNERPCLEAFEDCVDEYRYIVDDCAACNKGVETWKVQIASAMSGGNMSFSSFVKSSSSRD</sequence>
<gene>
    <name evidence="1" type="ORF">E1B28_000468</name>
</gene>
<dbReference type="KEGG" id="more:E1B28_000468"/>
<keyword evidence="2" id="KW-1185">Reference proteome</keyword>
<comment type="caution">
    <text evidence="1">The sequence shown here is derived from an EMBL/GenBank/DDBJ whole genome shotgun (WGS) entry which is preliminary data.</text>
</comment>
<evidence type="ECO:0000313" key="2">
    <source>
        <dbReference type="Proteomes" id="UP001049176"/>
    </source>
</evidence>
<proteinExistence type="predicted"/>
<protein>
    <recommendedName>
        <fullName evidence="3">BTB domain-containing protein</fullName>
    </recommendedName>
</protein>
<dbReference type="OrthoDB" id="3184970at2759"/>